<keyword evidence="2" id="KW-0378">Hydrolase</keyword>
<dbReference type="Proteomes" id="UP000284702">
    <property type="component" value="Unassembled WGS sequence"/>
</dbReference>
<feature type="transmembrane region" description="Helical" evidence="4">
    <location>
        <begin position="18"/>
        <end position="38"/>
    </location>
</feature>
<sequence length="399" mass="42232">MLPVPGDDAPSNGKGKRIAIIAVAVLLVAGGVTAAIVLSSGSGSGSDTNSSSGNKGSSTTVAPANIVTAEDLLGTSKPPAGATTTPAPTPASDPETGKAALTMLAIGDWGSTTGKKSGSTLDDAGDPGSCCKRFGGSGPNANKVDTSRPRIKVDYWSQLYVSTILAQSAGELKPKPARVIGHGDNIYWNGAAPGDIAYRMEETFEKKYAQPALAGIKWVNVAGNHDIGGSDFICGEKDYSFYECKDTAELLKYLDLKFDLQAQYKSPNQDRWLMKDHYYVESVKSEDGSVSVDIFNLDTNHADSHGLQQVCCQCYGYSKLTKTPCTGNEEPGDANCAGGDKAMFNACKDKIDGWAKASLDGAARDLAKSTATYKIINTHYSPHFHMGEPKMLAWYNLTK</sequence>
<keyword evidence="6" id="KW-1185">Reference proteome</keyword>
<dbReference type="InterPro" id="IPR051558">
    <property type="entry name" value="Metallophosphoesterase_PAP"/>
</dbReference>
<keyword evidence="1" id="KW-0732">Signal</keyword>
<dbReference type="GO" id="GO:0016787">
    <property type="term" value="F:hydrolase activity"/>
    <property type="evidence" value="ECO:0007669"/>
    <property type="project" value="UniProtKB-KW"/>
</dbReference>
<dbReference type="PANTHER" id="PTHR10161">
    <property type="entry name" value="TARTRATE-RESISTANT ACID PHOSPHATASE TYPE 5"/>
    <property type="match status" value="1"/>
</dbReference>
<feature type="region of interest" description="Disordered" evidence="3">
    <location>
        <begin position="40"/>
        <end position="61"/>
    </location>
</feature>
<keyword evidence="4" id="KW-1133">Transmembrane helix</keyword>
<evidence type="ECO:0008006" key="7">
    <source>
        <dbReference type="Google" id="ProtNLM"/>
    </source>
</evidence>
<dbReference type="EMBL" id="MZMZ02005001">
    <property type="protein sequence ID" value="RQM18910.1"/>
    <property type="molecule type" value="Genomic_DNA"/>
</dbReference>
<dbReference type="InterPro" id="IPR029052">
    <property type="entry name" value="Metallo-depent_PP-like"/>
</dbReference>
<dbReference type="Gene3D" id="3.60.21.10">
    <property type="match status" value="1"/>
</dbReference>
<organism evidence="5 6">
    <name type="scientific">Aphanomyces astaci</name>
    <name type="common">Crayfish plague agent</name>
    <dbReference type="NCBI Taxonomy" id="112090"/>
    <lineage>
        <taxon>Eukaryota</taxon>
        <taxon>Sar</taxon>
        <taxon>Stramenopiles</taxon>
        <taxon>Oomycota</taxon>
        <taxon>Saprolegniomycetes</taxon>
        <taxon>Saprolegniales</taxon>
        <taxon>Verrucalvaceae</taxon>
        <taxon>Aphanomyces</taxon>
    </lineage>
</organism>
<feature type="non-terminal residue" evidence="5">
    <location>
        <position position="399"/>
    </location>
</feature>
<dbReference type="AlphaFoldDB" id="A0A3R7XN91"/>
<evidence type="ECO:0000256" key="3">
    <source>
        <dbReference type="SAM" id="MobiDB-lite"/>
    </source>
</evidence>
<gene>
    <name evidence="5" type="ORF">B5M09_013579</name>
</gene>
<proteinExistence type="predicted"/>
<evidence type="ECO:0000256" key="1">
    <source>
        <dbReference type="ARBA" id="ARBA00022729"/>
    </source>
</evidence>
<feature type="region of interest" description="Disordered" evidence="3">
    <location>
        <begin position="73"/>
        <end position="96"/>
    </location>
</feature>
<name>A0A3R7XN91_APHAT</name>
<evidence type="ECO:0000313" key="6">
    <source>
        <dbReference type="Proteomes" id="UP000284702"/>
    </source>
</evidence>
<keyword evidence="4" id="KW-0472">Membrane</keyword>
<evidence type="ECO:0000256" key="4">
    <source>
        <dbReference type="SAM" id="Phobius"/>
    </source>
</evidence>
<dbReference type="PANTHER" id="PTHR10161:SF14">
    <property type="entry name" value="TARTRATE-RESISTANT ACID PHOSPHATASE TYPE 5"/>
    <property type="match status" value="1"/>
</dbReference>
<dbReference type="SUPFAM" id="SSF56300">
    <property type="entry name" value="Metallo-dependent phosphatases"/>
    <property type="match status" value="1"/>
</dbReference>
<feature type="compositionally biased region" description="Low complexity" evidence="3">
    <location>
        <begin position="40"/>
        <end position="60"/>
    </location>
</feature>
<protein>
    <recommendedName>
        <fullName evidence="7">Calcineurin-like phosphoesterase domain-containing protein</fullName>
    </recommendedName>
</protein>
<comment type="caution">
    <text evidence="5">The sequence shown here is derived from an EMBL/GenBank/DDBJ whole genome shotgun (WGS) entry which is preliminary data.</text>
</comment>
<evidence type="ECO:0000313" key="5">
    <source>
        <dbReference type="EMBL" id="RQM18910.1"/>
    </source>
</evidence>
<keyword evidence="4" id="KW-0812">Transmembrane</keyword>
<reference evidence="5" key="1">
    <citation type="submission" date="2018-07" db="EMBL/GenBank/DDBJ databases">
        <title>Annotation of Aphanomyces astaci genome assembly.</title>
        <authorList>
            <person name="Studholme D.J."/>
        </authorList>
    </citation>
    <scope>NUCLEOTIDE SEQUENCE [LARGE SCALE GENOMIC DNA]</scope>
    <source>
        <strain evidence="5">Pc</strain>
    </source>
</reference>
<evidence type="ECO:0000256" key="2">
    <source>
        <dbReference type="ARBA" id="ARBA00022801"/>
    </source>
</evidence>
<accession>A0A3R7XN91</accession>